<accession>H8L0I7</accession>
<comment type="similarity">
    <text evidence="2">Belongs to the FAD-binding oxidoreductase/transferase type 4 family.</text>
</comment>
<evidence type="ECO:0000259" key="8">
    <source>
        <dbReference type="PROSITE" id="PS51387"/>
    </source>
</evidence>
<dbReference type="GO" id="GO:1903457">
    <property type="term" value="P:lactate catabolic process"/>
    <property type="evidence" value="ECO:0007669"/>
    <property type="project" value="TreeGrafter"/>
</dbReference>
<dbReference type="FunFam" id="3.30.70.2740:FF:000001">
    <property type="entry name" value="D-lactate dehydrogenase mitochondrial"/>
    <property type="match status" value="1"/>
</dbReference>
<dbReference type="InterPro" id="IPR016169">
    <property type="entry name" value="FAD-bd_PCMH_sub2"/>
</dbReference>
<dbReference type="RefSeq" id="WP_014404484.1">
    <property type="nucleotide sequence ID" value="NC_017033.1"/>
</dbReference>
<dbReference type="GO" id="GO:0071949">
    <property type="term" value="F:FAD binding"/>
    <property type="evidence" value="ECO:0007669"/>
    <property type="project" value="InterPro"/>
</dbReference>
<evidence type="ECO:0000256" key="1">
    <source>
        <dbReference type="ARBA" id="ARBA00001974"/>
    </source>
</evidence>
<gene>
    <name evidence="9" type="ordered locus">Fraau_3158</name>
</gene>
<sequence>MSAEMMVPVQRKGSHRLSEAFEKAVRELLGARWSQSESVREHHGRDESSYPPMLPDGVAFVESSEEVSTVLKLCQAHRVPVIPFGNGSSVEGHILAIEGGISLDMSRMARVLDIHAEDFTVSVQPGLSRKQLNEELRSTGLFFPIDPGADASIGGMCATAASGTNAVRYGTMRENVLALTVVLIDGRIIRTGTRARKSSAGYDLTHLFIGSEGTLGVITEITLRLHPQPEQILAASCSFPRIADAVDTVVQIIQYGMAISRVEFIDALAVQAINAYSKLDMPEQPTLFFEFAGSPAAVQEQVAIVAGLVAEAGGSDFAWAEQQEDRNRLWHARHQAYFAALQLKPGCRAMATDVCVPISRLAECVEATVADLATSAIPAPIVGHVGDGNFHLIMLIDPEQPEEWEEAERINHRLVARAIAMEGSCTGEHGIGLHKMGFLRDQAGDDAVDVMRSLKQALDPLNLMNPGKIFATQVARD</sequence>
<comment type="cofactor">
    <cofactor evidence="1">
        <name>FAD</name>
        <dbReference type="ChEBI" id="CHEBI:57692"/>
    </cofactor>
</comment>
<dbReference type="InterPro" id="IPR004113">
    <property type="entry name" value="FAD-bd_oxidored_4_C"/>
</dbReference>
<keyword evidence="4" id="KW-0274">FAD</keyword>
<evidence type="ECO:0000256" key="3">
    <source>
        <dbReference type="ARBA" id="ARBA00022630"/>
    </source>
</evidence>
<dbReference type="GO" id="GO:0004458">
    <property type="term" value="F:D-lactate dehydrogenase (cytochrome) activity"/>
    <property type="evidence" value="ECO:0007669"/>
    <property type="project" value="UniProtKB-EC"/>
</dbReference>
<evidence type="ECO:0000313" key="10">
    <source>
        <dbReference type="Proteomes" id="UP000005234"/>
    </source>
</evidence>
<evidence type="ECO:0000256" key="7">
    <source>
        <dbReference type="ARBA" id="ARBA00038897"/>
    </source>
</evidence>
<dbReference type="STRING" id="767434.Fraau_3158"/>
<name>H8L0I7_FRAAD</name>
<keyword evidence="6" id="KW-0560">Oxidoreductase</keyword>
<protein>
    <recommendedName>
        <fullName evidence="7">D-lactate dehydrogenase (cytochrome)</fullName>
        <ecNumber evidence="7">1.1.2.4</ecNumber>
    </recommendedName>
</protein>
<dbReference type="Gene3D" id="3.30.465.10">
    <property type="match status" value="1"/>
</dbReference>
<dbReference type="Proteomes" id="UP000005234">
    <property type="component" value="Chromosome"/>
</dbReference>
<dbReference type="SUPFAM" id="SSF56176">
    <property type="entry name" value="FAD-binding/transporter-associated domain-like"/>
    <property type="match status" value="1"/>
</dbReference>
<dbReference type="Gene3D" id="1.10.45.10">
    <property type="entry name" value="Vanillyl-alcohol Oxidase, Chain A, domain 4"/>
    <property type="match status" value="1"/>
</dbReference>
<dbReference type="GO" id="GO:0008720">
    <property type="term" value="F:D-lactate dehydrogenase (NAD+) activity"/>
    <property type="evidence" value="ECO:0007669"/>
    <property type="project" value="TreeGrafter"/>
</dbReference>
<dbReference type="eggNOG" id="COG0277">
    <property type="taxonomic scope" value="Bacteria"/>
</dbReference>
<dbReference type="Pfam" id="PF01565">
    <property type="entry name" value="FAD_binding_4"/>
    <property type="match status" value="1"/>
</dbReference>
<dbReference type="Gene3D" id="3.30.70.2740">
    <property type="match status" value="1"/>
</dbReference>
<dbReference type="InterPro" id="IPR016171">
    <property type="entry name" value="Vanillyl_alc_oxidase_C-sub2"/>
</dbReference>
<dbReference type="EMBL" id="CP003350">
    <property type="protein sequence ID" value="AFC87482.1"/>
    <property type="molecule type" value="Genomic_DNA"/>
</dbReference>
<reference evidence="9" key="1">
    <citation type="submission" date="2012-02" db="EMBL/GenBank/DDBJ databases">
        <title>The complete genome of Frateuria aurantia DSM 6220.</title>
        <authorList>
            <consortium name="US DOE Joint Genome Institute (JGI-PGF)"/>
            <person name="Lucas S."/>
            <person name="Copeland A."/>
            <person name="Lapidus A."/>
            <person name="Glavina del Rio T."/>
            <person name="Dalin E."/>
            <person name="Tice H."/>
            <person name="Bruce D."/>
            <person name="Goodwin L."/>
            <person name="Pitluck S."/>
            <person name="Peters L."/>
            <person name="Ovchinnikova G."/>
            <person name="Teshima H."/>
            <person name="Kyrpides N."/>
            <person name="Mavromatis K."/>
            <person name="Ivanova N."/>
            <person name="Brettin T."/>
            <person name="Detter J.C."/>
            <person name="Han C."/>
            <person name="Larimer F."/>
            <person name="Land M."/>
            <person name="Hauser L."/>
            <person name="Markowitz V."/>
            <person name="Cheng J.-F."/>
            <person name="Hugenholtz P."/>
            <person name="Woyke T."/>
            <person name="Wu D."/>
            <person name="Brambilla E."/>
            <person name="Klenk H.-P."/>
            <person name="Eisen J.A."/>
        </authorList>
    </citation>
    <scope>NUCLEOTIDE SEQUENCE</scope>
    <source>
        <strain evidence="9">DSM 6220</strain>
    </source>
</reference>
<evidence type="ECO:0000313" key="9">
    <source>
        <dbReference type="EMBL" id="AFC87482.1"/>
    </source>
</evidence>
<dbReference type="InterPro" id="IPR006094">
    <property type="entry name" value="Oxid_FAD_bind_N"/>
</dbReference>
<keyword evidence="5" id="KW-0809">Transit peptide</keyword>
<dbReference type="AlphaFoldDB" id="H8L0I7"/>
<dbReference type="FunFam" id="3.30.465.10:FF:000016">
    <property type="entry name" value="probable D-lactate dehydrogenase, mitochondrial"/>
    <property type="match status" value="1"/>
</dbReference>
<dbReference type="SUPFAM" id="SSF55103">
    <property type="entry name" value="FAD-linked oxidases, C-terminal domain"/>
    <property type="match status" value="1"/>
</dbReference>
<dbReference type="InterPro" id="IPR016164">
    <property type="entry name" value="FAD-linked_Oxase-like_C"/>
</dbReference>
<dbReference type="PANTHER" id="PTHR11748:SF111">
    <property type="entry name" value="D-LACTATE DEHYDROGENASE, MITOCHONDRIAL-RELATED"/>
    <property type="match status" value="1"/>
</dbReference>
<evidence type="ECO:0000256" key="5">
    <source>
        <dbReference type="ARBA" id="ARBA00022946"/>
    </source>
</evidence>
<evidence type="ECO:0000256" key="4">
    <source>
        <dbReference type="ARBA" id="ARBA00022827"/>
    </source>
</evidence>
<keyword evidence="3" id="KW-0285">Flavoprotein</keyword>
<evidence type="ECO:0000256" key="6">
    <source>
        <dbReference type="ARBA" id="ARBA00023002"/>
    </source>
</evidence>
<dbReference type="HOGENOM" id="CLU_017779_3_0_6"/>
<dbReference type="Pfam" id="PF02913">
    <property type="entry name" value="FAD-oxidase_C"/>
    <property type="match status" value="1"/>
</dbReference>
<dbReference type="KEGG" id="fau:Fraau_3158"/>
<evidence type="ECO:0000256" key="2">
    <source>
        <dbReference type="ARBA" id="ARBA00008000"/>
    </source>
</evidence>
<dbReference type="EC" id="1.1.2.4" evidence="7"/>
<dbReference type="PANTHER" id="PTHR11748">
    <property type="entry name" value="D-LACTATE DEHYDROGENASE"/>
    <property type="match status" value="1"/>
</dbReference>
<keyword evidence="10" id="KW-1185">Reference proteome</keyword>
<organism evidence="9 10">
    <name type="scientific">Frateuria aurantia (strain ATCC 33424 / DSM 6220 / KCTC 2777 / LMG 1558 / NBRC 3245 / NCIMB 13370)</name>
    <name type="common">Acetobacter aurantius</name>
    <dbReference type="NCBI Taxonomy" id="767434"/>
    <lineage>
        <taxon>Bacteria</taxon>
        <taxon>Pseudomonadati</taxon>
        <taxon>Pseudomonadota</taxon>
        <taxon>Gammaproteobacteria</taxon>
        <taxon>Lysobacterales</taxon>
        <taxon>Rhodanobacteraceae</taxon>
        <taxon>Frateuria</taxon>
    </lineage>
</organism>
<proteinExistence type="inferred from homology"/>
<dbReference type="InterPro" id="IPR016166">
    <property type="entry name" value="FAD-bd_PCMH"/>
</dbReference>
<dbReference type="InterPro" id="IPR036318">
    <property type="entry name" value="FAD-bd_PCMH-like_sf"/>
</dbReference>
<feature type="domain" description="FAD-binding PCMH-type" evidence="8">
    <location>
        <begin position="51"/>
        <end position="228"/>
    </location>
</feature>
<dbReference type="FunFam" id="1.10.45.10:FF:000001">
    <property type="entry name" value="D-lactate dehydrogenase mitochondrial"/>
    <property type="match status" value="1"/>
</dbReference>
<dbReference type="PROSITE" id="PS51387">
    <property type="entry name" value="FAD_PCMH"/>
    <property type="match status" value="1"/>
</dbReference>